<feature type="domain" description="EGF-like" evidence="2">
    <location>
        <begin position="458"/>
        <end position="489"/>
    </location>
</feature>
<accession>A0AAU9KDL9</accession>
<dbReference type="PANTHER" id="PTHR15332:SF175">
    <property type="entry name" value="PROPROTEIN CONVERTASE SUBTILISIN_KEXIN TYPE 5-LIKE"/>
    <property type="match status" value="1"/>
</dbReference>
<dbReference type="SMART" id="SM00261">
    <property type="entry name" value="FU"/>
    <property type="match status" value="8"/>
</dbReference>
<reference evidence="3" key="1">
    <citation type="submission" date="2021-09" db="EMBL/GenBank/DDBJ databases">
        <authorList>
            <consortium name="AG Swart"/>
            <person name="Singh M."/>
            <person name="Singh A."/>
            <person name="Seah K."/>
            <person name="Emmerich C."/>
        </authorList>
    </citation>
    <scope>NUCLEOTIDE SEQUENCE</scope>
    <source>
        <strain evidence="3">ATCC30299</strain>
    </source>
</reference>
<evidence type="ECO:0000313" key="4">
    <source>
        <dbReference type="Proteomes" id="UP001162131"/>
    </source>
</evidence>
<feature type="signal peptide" evidence="1">
    <location>
        <begin position="1"/>
        <end position="15"/>
    </location>
</feature>
<gene>
    <name evidence="3" type="ORF">BSTOLATCC_MIC65128</name>
</gene>
<feature type="domain" description="EGF-like" evidence="2">
    <location>
        <begin position="549"/>
        <end position="583"/>
    </location>
</feature>
<evidence type="ECO:0000256" key="1">
    <source>
        <dbReference type="SAM" id="SignalP"/>
    </source>
</evidence>
<dbReference type="InterPro" id="IPR006212">
    <property type="entry name" value="Furin_repeat"/>
</dbReference>
<dbReference type="Proteomes" id="UP001162131">
    <property type="component" value="Unassembled WGS sequence"/>
</dbReference>
<dbReference type="InterPro" id="IPR000742">
    <property type="entry name" value="EGF"/>
</dbReference>
<dbReference type="CDD" id="cd00064">
    <property type="entry name" value="FU"/>
    <property type="match status" value="5"/>
</dbReference>
<dbReference type="AlphaFoldDB" id="A0AAU9KDL9"/>
<dbReference type="SMART" id="SM00181">
    <property type="entry name" value="EGF"/>
    <property type="match status" value="4"/>
</dbReference>
<evidence type="ECO:0000313" key="3">
    <source>
        <dbReference type="EMBL" id="CAG9335808.1"/>
    </source>
</evidence>
<dbReference type="InterPro" id="IPR009030">
    <property type="entry name" value="Growth_fac_rcpt_cys_sf"/>
</dbReference>
<evidence type="ECO:0000259" key="2">
    <source>
        <dbReference type="SMART" id="SM00181"/>
    </source>
</evidence>
<proteinExistence type="predicted"/>
<feature type="chain" id="PRO_5043773464" description="EGF-like domain-containing protein" evidence="1">
    <location>
        <begin position="16"/>
        <end position="819"/>
    </location>
</feature>
<sequence length="819" mass="89016">MIIYLALFLAALSLADLYLNSPFQSSLRIKSSTPVSMQSSTDHFILSQETLGIAVRRINTQMQILWTYTLSGQNNYNAIDLKLGLTTIYVVLNVNYTNLSEIPALTPSVNPKISTYQSLLLIISMDSGTLKSSQWLGNCFDSNSWVSEIAYDGLDIYAAGTDDCNGGRTWVIKVGKWQNFYTGKTSSVKLSLTGNYVYLAMGYSSDSSTKVCKFDKYMNWQWEVVLGNKIPNDILAVNVGGADNSLVVTQNQIVLLSPASVTLGTVSLSNVNFLSAISNSVSGFIVSGTATSGAFGTSIQAQQAGILIWFSSSLSVLSYRIYDSGTTVKISQFTELSYKSVSVLLKSSESFYTNSYSGTAVSSLLFFAYDPFAYASCNSLCSQCFGDSSSSCYSCNFYNIDDFSCGECAENCATCTSSSQKNCITCASGYVFLNNYCVLNLNCTDGTYPDNDAKGCLACDTSCGTCSGPSFANCTSCAYGFVKNDLLCVNKCPSYRFPYNGVCTDCNSACESCNGPYSSNCTLCKTGQIVYKGSCLASCPSNTYSTGIECFNCNAACSDCTDKYSYSCKACAKGYFLFQNVCLNSCPAGYYFSNSTCYSCSSNCASCSSQSCSKCNENYFLSSGKCLPSSDCPSYTYFNGTDCVSCHANCLTCYGEEATECFSCTSAYFLKNNSCTESVAVCNSSQFKNDENACIDCQEGCTYCNNSKSCLKCESNKVLYQGYCTEKCPSKYMSINGTCENCPDRCDECQDGNCVKCSMNYQSQGWYLLKNGACVKNQTVCADSYSYDEDKGVCLYDENDEMEKKKEMIKTAIGLYQIT</sequence>
<feature type="domain" description="EGF-like" evidence="2">
    <location>
        <begin position="645"/>
        <end position="676"/>
    </location>
</feature>
<dbReference type="EMBL" id="CAJZBQ010000063">
    <property type="protein sequence ID" value="CAG9335808.1"/>
    <property type="molecule type" value="Genomic_DNA"/>
</dbReference>
<dbReference type="SUPFAM" id="SSF57184">
    <property type="entry name" value="Growth factor receptor domain"/>
    <property type="match status" value="3"/>
</dbReference>
<dbReference type="Gene3D" id="2.10.220.10">
    <property type="entry name" value="Hormone Receptor, Insulin-like Growth Factor Receptor 1, Chain A, domain 2"/>
    <property type="match status" value="5"/>
</dbReference>
<dbReference type="PANTHER" id="PTHR15332">
    <property type="entry name" value="PROPROTEIN CONVERTASE SUBTILISIN_KEXIN TYPE 5-LIKE"/>
    <property type="match status" value="1"/>
</dbReference>
<protein>
    <recommendedName>
        <fullName evidence="2">EGF-like domain-containing protein</fullName>
    </recommendedName>
</protein>
<comment type="caution">
    <text evidence="3">The sequence shown here is derived from an EMBL/GenBank/DDBJ whole genome shotgun (WGS) entry which is preliminary data.</text>
</comment>
<keyword evidence="1" id="KW-0732">Signal</keyword>
<feature type="domain" description="EGF-like" evidence="2">
    <location>
        <begin position="407"/>
        <end position="438"/>
    </location>
</feature>
<name>A0AAU9KDL9_9CILI</name>
<keyword evidence="4" id="KW-1185">Reference proteome</keyword>
<organism evidence="3 4">
    <name type="scientific">Blepharisma stoltei</name>
    <dbReference type="NCBI Taxonomy" id="1481888"/>
    <lineage>
        <taxon>Eukaryota</taxon>
        <taxon>Sar</taxon>
        <taxon>Alveolata</taxon>
        <taxon>Ciliophora</taxon>
        <taxon>Postciliodesmatophora</taxon>
        <taxon>Heterotrichea</taxon>
        <taxon>Heterotrichida</taxon>
        <taxon>Blepharismidae</taxon>
        <taxon>Blepharisma</taxon>
    </lineage>
</organism>